<gene>
    <name evidence="18" type="primary">nnrE</name>
    <name evidence="17" type="synonym">nnrD</name>
    <name evidence="22" type="ORF">H9980_10910</name>
</gene>
<dbReference type="PROSITE" id="PS51385">
    <property type="entry name" value="YJEF_N"/>
    <property type="match status" value="1"/>
</dbReference>
<dbReference type="NCBIfam" id="TIGR00196">
    <property type="entry name" value="yjeF_cterm"/>
    <property type="match status" value="1"/>
</dbReference>
<evidence type="ECO:0000256" key="6">
    <source>
        <dbReference type="ARBA" id="ARBA00022741"/>
    </source>
</evidence>
<keyword evidence="9 18" id="KW-0630">Potassium</keyword>
<comment type="function">
    <text evidence="14 19">Bifunctional enzyme that catalyzes the epimerization of the S- and R-forms of NAD(P)HX and the dehydration of the S-form of NAD(P)HX at the expense of ADP, which is converted to AMP. This allows the repair of both epimers of NAD(P)HX, a damaged form of NAD(P)H that is a result of enzymatic or heat-dependent hydration.</text>
</comment>
<evidence type="ECO:0000256" key="1">
    <source>
        <dbReference type="ARBA" id="ARBA00000013"/>
    </source>
</evidence>
<dbReference type="PROSITE" id="PS01050">
    <property type="entry name" value="YJEF_C_2"/>
    <property type="match status" value="1"/>
</dbReference>
<comment type="similarity">
    <text evidence="17">Belongs to the NnrD/CARKD family.</text>
</comment>
<dbReference type="HAMAP" id="MF_01966">
    <property type="entry name" value="NADHX_epimerase"/>
    <property type="match status" value="1"/>
</dbReference>
<evidence type="ECO:0000256" key="14">
    <source>
        <dbReference type="ARBA" id="ARBA00025153"/>
    </source>
</evidence>
<dbReference type="EC" id="4.2.1.136" evidence="19"/>
<evidence type="ECO:0000256" key="5">
    <source>
        <dbReference type="ARBA" id="ARBA00022723"/>
    </source>
</evidence>
<keyword evidence="13" id="KW-0511">Multifunctional enzyme</keyword>
<evidence type="ECO:0000313" key="23">
    <source>
        <dbReference type="Proteomes" id="UP000886724"/>
    </source>
</evidence>
<dbReference type="GO" id="GO:0046496">
    <property type="term" value="P:nicotinamide nucleotide metabolic process"/>
    <property type="evidence" value="ECO:0007669"/>
    <property type="project" value="UniProtKB-UniRule"/>
</dbReference>
<accession>A0A9D1XNA0</accession>
<evidence type="ECO:0000256" key="3">
    <source>
        <dbReference type="ARBA" id="ARBA00006001"/>
    </source>
</evidence>
<dbReference type="InterPro" id="IPR000631">
    <property type="entry name" value="CARKD"/>
</dbReference>
<dbReference type="SUPFAM" id="SSF64153">
    <property type="entry name" value="YjeF N-terminal domain-like"/>
    <property type="match status" value="1"/>
</dbReference>
<comment type="catalytic activity">
    <reaction evidence="1 18 19">
        <text>(6R)-NADHX = (6S)-NADHX</text>
        <dbReference type="Rhea" id="RHEA:32215"/>
        <dbReference type="ChEBI" id="CHEBI:64074"/>
        <dbReference type="ChEBI" id="CHEBI:64075"/>
        <dbReference type="EC" id="5.1.99.6"/>
    </reaction>
</comment>
<dbReference type="InterPro" id="IPR004443">
    <property type="entry name" value="YjeF_N_dom"/>
</dbReference>
<dbReference type="InterPro" id="IPR030677">
    <property type="entry name" value="Nnr"/>
</dbReference>
<protein>
    <recommendedName>
        <fullName evidence="19">Bifunctional NAD(P)H-hydrate repair enzyme</fullName>
    </recommendedName>
    <alternativeName>
        <fullName evidence="19">Nicotinamide nucleotide repair protein</fullName>
    </alternativeName>
    <domain>
        <recommendedName>
            <fullName evidence="19">ADP-dependent (S)-NAD(P)H-hydrate dehydratase</fullName>
            <ecNumber evidence="19">4.2.1.136</ecNumber>
        </recommendedName>
        <alternativeName>
            <fullName evidence="19">ADP-dependent NAD(P)HX dehydratase</fullName>
        </alternativeName>
    </domain>
    <domain>
        <recommendedName>
            <fullName evidence="19">NAD(P)H-hydrate epimerase</fullName>
            <ecNumber evidence="19">5.1.99.6</ecNumber>
        </recommendedName>
    </domain>
</protein>
<dbReference type="GO" id="GO:0052856">
    <property type="term" value="F:NAD(P)HX epimerase activity"/>
    <property type="evidence" value="ECO:0007669"/>
    <property type="project" value="UniProtKB-UniRule"/>
</dbReference>
<evidence type="ECO:0000256" key="4">
    <source>
        <dbReference type="ARBA" id="ARBA00009524"/>
    </source>
</evidence>
<keyword evidence="6 17" id="KW-0547">Nucleotide-binding</keyword>
<proteinExistence type="inferred from homology"/>
<evidence type="ECO:0000256" key="11">
    <source>
        <dbReference type="ARBA" id="ARBA00023235"/>
    </source>
</evidence>
<feature type="binding site" evidence="18">
    <location>
        <position position="53"/>
    </location>
    <ligand>
        <name>K(+)</name>
        <dbReference type="ChEBI" id="CHEBI:29103"/>
    </ligand>
</feature>
<feature type="binding site" evidence="17">
    <location>
        <position position="257"/>
    </location>
    <ligand>
        <name>(6S)-NADPHX</name>
        <dbReference type="ChEBI" id="CHEBI:64076"/>
    </ligand>
</feature>
<feature type="binding site" evidence="18">
    <location>
        <position position="157"/>
    </location>
    <ligand>
        <name>(6S)-NADPHX</name>
        <dbReference type="ChEBI" id="CHEBI:64076"/>
    </ligand>
</feature>
<comment type="cofactor">
    <cofactor evidence="18 19">
        <name>K(+)</name>
        <dbReference type="ChEBI" id="CHEBI:29103"/>
    </cofactor>
    <text evidence="18 19">Binds 1 potassium ion per subunit.</text>
</comment>
<sequence>MFVATSRQMKAYDQALLNEGYKIEELVDKASDVILPHCLKYSHIIIVCGPGNNGADGISLGIKLHIRAREVKLYCFGNPDKFSDANNYYVQQAQEMEVPIVFMAQEDMGLFKSDLQKADLIVDAMFGFGLNSPVRGLAKNLIDEINTLVDTDVIAIDIPTGLNPDNGIPYGSVIQATKTVTLTAIKQAFLNEECHQYTGEIAIELLRVKDLRKDQKLARLVSPAWVKRHLKQRDYYGYKGVYGKVLHITGCNHYRGAALMAAKASVYTGSGIVCVNSTEKVIDGLTVFVPESTSMLRNDKLDHEMFDDYNAILIGSGLGLNEQSEQYVIDVLTYATCPVIIDGDGLTILARHLELLKETKAKVILTPHAGEFKRLCNYDDELEMVEKATQFALEYQVVVVLKGPNTLITNGTNIYRNITANKAMATAGMGDVLAGIITSFAGQGYDVKDAVILGTYIHGACGDILGDDVYTVIPSEMIKLIPKVMLDVINE</sequence>
<dbReference type="NCBIfam" id="TIGR00197">
    <property type="entry name" value="yjeF_nterm"/>
    <property type="match status" value="1"/>
</dbReference>
<evidence type="ECO:0000256" key="12">
    <source>
        <dbReference type="ARBA" id="ARBA00023239"/>
    </source>
</evidence>
<dbReference type="GO" id="GO:0005524">
    <property type="term" value="F:ATP binding"/>
    <property type="evidence" value="ECO:0007669"/>
    <property type="project" value="UniProtKB-UniRule"/>
</dbReference>
<feature type="binding site" evidence="17">
    <location>
        <position position="317"/>
    </location>
    <ligand>
        <name>(6S)-NADPHX</name>
        <dbReference type="ChEBI" id="CHEBI:64076"/>
    </ligand>
</feature>
<comment type="cofactor">
    <cofactor evidence="17">
        <name>Mg(2+)</name>
        <dbReference type="ChEBI" id="CHEBI:18420"/>
    </cofactor>
</comment>
<dbReference type="EC" id="5.1.99.6" evidence="19"/>
<feature type="binding site" evidence="18">
    <location>
        <position position="160"/>
    </location>
    <ligand>
        <name>K(+)</name>
        <dbReference type="ChEBI" id="CHEBI:29103"/>
    </ligand>
</feature>
<comment type="catalytic activity">
    <reaction evidence="16 17 19">
        <text>(6S)-NADPHX + ADP = AMP + phosphate + NADPH + H(+)</text>
        <dbReference type="Rhea" id="RHEA:32235"/>
        <dbReference type="ChEBI" id="CHEBI:15378"/>
        <dbReference type="ChEBI" id="CHEBI:43474"/>
        <dbReference type="ChEBI" id="CHEBI:57783"/>
        <dbReference type="ChEBI" id="CHEBI:64076"/>
        <dbReference type="ChEBI" id="CHEBI:456215"/>
        <dbReference type="ChEBI" id="CHEBI:456216"/>
        <dbReference type="EC" id="4.2.1.136"/>
    </reaction>
</comment>
<feature type="binding site" evidence="18">
    <location>
        <position position="123"/>
    </location>
    <ligand>
        <name>K(+)</name>
        <dbReference type="ChEBI" id="CHEBI:29103"/>
    </ligand>
</feature>
<dbReference type="AlphaFoldDB" id="A0A9D1XNA0"/>
<dbReference type="PROSITE" id="PS51383">
    <property type="entry name" value="YJEF_C_3"/>
    <property type="match status" value="1"/>
</dbReference>
<organism evidence="22 23">
    <name type="scientific">Candidatus Erysipelatoclostridium merdavium</name>
    <dbReference type="NCBI Taxonomy" id="2838566"/>
    <lineage>
        <taxon>Bacteria</taxon>
        <taxon>Bacillati</taxon>
        <taxon>Bacillota</taxon>
        <taxon>Erysipelotrichia</taxon>
        <taxon>Erysipelotrichales</taxon>
        <taxon>Erysipelotrichales incertae sedis</taxon>
    </lineage>
</organism>
<dbReference type="GO" id="GO:0110051">
    <property type="term" value="P:metabolite repair"/>
    <property type="evidence" value="ECO:0007669"/>
    <property type="project" value="TreeGrafter"/>
</dbReference>
<evidence type="ECO:0000256" key="10">
    <source>
        <dbReference type="ARBA" id="ARBA00023027"/>
    </source>
</evidence>
<comment type="function">
    <text evidence="17">Catalyzes the dehydration of the S-form of NAD(P)HX at the expense of ADP, which is converted to AMP. Together with NAD(P)HX epimerase, which catalyzes the epimerization of the S- and R-forms, the enzyme allows the repair of both epimers of NAD(P)HX, a damaged form of NAD(P)H that is a result of enzymatic or heat-dependent hydration.</text>
</comment>
<dbReference type="GO" id="GO:0052855">
    <property type="term" value="F:ADP-dependent NAD(P)H-hydrate dehydratase activity"/>
    <property type="evidence" value="ECO:0007669"/>
    <property type="project" value="UniProtKB-UniRule"/>
</dbReference>
<evidence type="ECO:0000313" key="22">
    <source>
        <dbReference type="EMBL" id="HIX82459.1"/>
    </source>
</evidence>
<evidence type="ECO:0000256" key="16">
    <source>
        <dbReference type="ARBA" id="ARBA00049209"/>
    </source>
</evidence>
<dbReference type="EMBL" id="DXET01000242">
    <property type="protein sequence ID" value="HIX82459.1"/>
    <property type="molecule type" value="Genomic_DNA"/>
</dbReference>
<feature type="binding site" evidence="17">
    <location>
        <position position="368"/>
    </location>
    <ligand>
        <name>(6S)-NADPHX</name>
        <dbReference type="ChEBI" id="CHEBI:64076"/>
    </ligand>
</feature>
<reference evidence="22" key="2">
    <citation type="submission" date="2021-04" db="EMBL/GenBank/DDBJ databases">
        <authorList>
            <person name="Gilroy R."/>
        </authorList>
    </citation>
    <scope>NUCLEOTIDE SEQUENCE</scope>
    <source>
        <strain evidence="22">ChiGjej1B1-14440</strain>
    </source>
</reference>
<feature type="binding site" evidence="17">
    <location>
        <position position="431"/>
    </location>
    <ligand>
        <name>(6S)-NADPHX</name>
        <dbReference type="ChEBI" id="CHEBI:64076"/>
    </ligand>
</feature>
<dbReference type="Gene3D" id="3.40.50.10260">
    <property type="entry name" value="YjeF N-terminal domain"/>
    <property type="match status" value="1"/>
</dbReference>
<dbReference type="Pfam" id="PF01256">
    <property type="entry name" value="Carb_kinase"/>
    <property type="match status" value="1"/>
</dbReference>
<evidence type="ECO:0000256" key="18">
    <source>
        <dbReference type="HAMAP-Rule" id="MF_01966"/>
    </source>
</evidence>
<dbReference type="SUPFAM" id="SSF53613">
    <property type="entry name" value="Ribokinase-like"/>
    <property type="match status" value="1"/>
</dbReference>
<evidence type="ECO:0000256" key="7">
    <source>
        <dbReference type="ARBA" id="ARBA00022840"/>
    </source>
</evidence>
<name>A0A9D1XNA0_9FIRM</name>
<keyword evidence="8 17" id="KW-0521">NADP</keyword>
<evidence type="ECO:0000256" key="13">
    <source>
        <dbReference type="ARBA" id="ARBA00023268"/>
    </source>
</evidence>
<evidence type="ECO:0000259" key="20">
    <source>
        <dbReference type="PROSITE" id="PS51383"/>
    </source>
</evidence>
<feature type="domain" description="YjeF C-terminal" evidence="20">
    <location>
        <begin position="222"/>
        <end position="488"/>
    </location>
</feature>
<dbReference type="Proteomes" id="UP000886724">
    <property type="component" value="Unassembled WGS sequence"/>
</dbReference>
<keyword evidence="12 17" id="KW-0456">Lyase</keyword>
<feature type="binding site" evidence="18">
    <location>
        <begin position="127"/>
        <end position="133"/>
    </location>
    <ligand>
        <name>(6S)-NADPHX</name>
        <dbReference type="ChEBI" id="CHEBI:64076"/>
    </ligand>
</feature>
<evidence type="ECO:0000256" key="2">
    <source>
        <dbReference type="ARBA" id="ARBA00000909"/>
    </source>
</evidence>
<dbReference type="PIRSF" id="PIRSF017184">
    <property type="entry name" value="Nnr"/>
    <property type="match status" value="1"/>
</dbReference>
<evidence type="ECO:0000256" key="9">
    <source>
        <dbReference type="ARBA" id="ARBA00022958"/>
    </source>
</evidence>
<comment type="similarity">
    <text evidence="3 19">In the N-terminal section; belongs to the NnrE/AIBP family.</text>
</comment>
<keyword evidence="11 18" id="KW-0413">Isomerase</keyword>
<comment type="subunit">
    <text evidence="17">Homotetramer.</text>
</comment>
<reference evidence="22" key="1">
    <citation type="journal article" date="2021" name="PeerJ">
        <title>Extensive microbial diversity within the chicken gut microbiome revealed by metagenomics and culture.</title>
        <authorList>
            <person name="Gilroy R."/>
            <person name="Ravi A."/>
            <person name="Getino M."/>
            <person name="Pursley I."/>
            <person name="Horton D.L."/>
            <person name="Alikhan N.F."/>
            <person name="Baker D."/>
            <person name="Gharbi K."/>
            <person name="Hall N."/>
            <person name="Watson M."/>
            <person name="Adriaenssens E.M."/>
            <person name="Foster-Nyarko E."/>
            <person name="Jarju S."/>
            <person name="Secka A."/>
            <person name="Antonio M."/>
            <person name="Oren A."/>
            <person name="Chaudhuri R.R."/>
            <person name="La Ragione R."/>
            <person name="Hildebrand F."/>
            <person name="Pallen M.J."/>
        </authorList>
    </citation>
    <scope>NUCLEOTIDE SEQUENCE</scope>
    <source>
        <strain evidence="22">ChiGjej1B1-14440</strain>
    </source>
</reference>
<comment type="similarity">
    <text evidence="18">Belongs to the NnrE/AIBP family.</text>
</comment>
<comment type="function">
    <text evidence="18">Catalyzes the epimerization of the S- and R-forms of NAD(P)HX, a damaged form of NAD(P)H that is a result of enzymatic or heat-dependent hydration. This is a prerequisite for the S-specific NAD(P)H-hydrate dehydratase to allow the repair of both epimers of NAD(P)HX.</text>
</comment>
<dbReference type="Gene3D" id="3.40.1190.20">
    <property type="match status" value="1"/>
</dbReference>
<feature type="binding site" evidence="17">
    <location>
        <begin position="402"/>
        <end position="406"/>
    </location>
    <ligand>
        <name>AMP</name>
        <dbReference type="ChEBI" id="CHEBI:456215"/>
    </ligand>
</feature>
<dbReference type="GO" id="GO:0046872">
    <property type="term" value="F:metal ion binding"/>
    <property type="evidence" value="ECO:0007669"/>
    <property type="project" value="UniProtKB-UniRule"/>
</dbReference>
<dbReference type="PROSITE" id="PS01049">
    <property type="entry name" value="YJEF_C_1"/>
    <property type="match status" value="1"/>
</dbReference>
<comment type="caution">
    <text evidence="22">The sequence shown here is derived from an EMBL/GenBank/DDBJ whole genome shotgun (WGS) entry which is preliminary data.</text>
</comment>
<comment type="catalytic activity">
    <reaction evidence="2 18 19">
        <text>(6R)-NADPHX = (6S)-NADPHX</text>
        <dbReference type="Rhea" id="RHEA:32227"/>
        <dbReference type="ChEBI" id="CHEBI:64076"/>
        <dbReference type="ChEBI" id="CHEBI:64077"/>
        <dbReference type="EC" id="5.1.99.6"/>
    </reaction>
</comment>
<dbReference type="PANTHER" id="PTHR12592:SF0">
    <property type="entry name" value="ATP-DEPENDENT (S)-NAD(P)H-HYDRATE DEHYDRATASE"/>
    <property type="match status" value="1"/>
</dbReference>
<keyword evidence="5 18" id="KW-0479">Metal-binding</keyword>
<evidence type="ECO:0000256" key="8">
    <source>
        <dbReference type="ARBA" id="ARBA00022857"/>
    </source>
</evidence>
<dbReference type="InterPro" id="IPR036652">
    <property type="entry name" value="YjeF_N_dom_sf"/>
</dbReference>
<keyword evidence="10 17" id="KW-0520">NAD</keyword>
<feature type="binding site" evidence="17">
    <location>
        <position position="430"/>
    </location>
    <ligand>
        <name>AMP</name>
        <dbReference type="ChEBI" id="CHEBI:456215"/>
    </ligand>
</feature>
<comment type="similarity">
    <text evidence="4 19">In the C-terminal section; belongs to the NnrD/CARKD family.</text>
</comment>
<dbReference type="InterPro" id="IPR017953">
    <property type="entry name" value="Carbohydrate_kinase_pred_CS"/>
</dbReference>
<dbReference type="InterPro" id="IPR029056">
    <property type="entry name" value="Ribokinase-like"/>
</dbReference>
<keyword evidence="7 17" id="KW-0067">ATP-binding</keyword>
<feature type="domain" description="YjeF N-terminal" evidence="21">
    <location>
        <begin position="9"/>
        <end position="219"/>
    </location>
</feature>
<dbReference type="PANTHER" id="PTHR12592">
    <property type="entry name" value="ATP-DEPENDENT (S)-NAD(P)H-HYDRATE DEHYDRATASE FAMILY MEMBER"/>
    <property type="match status" value="1"/>
</dbReference>
<comment type="caution">
    <text evidence="18">Lacks conserved residue(s) required for the propagation of feature annotation.</text>
</comment>
<evidence type="ECO:0000256" key="19">
    <source>
        <dbReference type="PIRNR" id="PIRNR017184"/>
    </source>
</evidence>
<evidence type="ECO:0000256" key="17">
    <source>
        <dbReference type="HAMAP-Rule" id="MF_01965"/>
    </source>
</evidence>
<evidence type="ECO:0000259" key="21">
    <source>
        <dbReference type="PROSITE" id="PS51385"/>
    </source>
</evidence>
<dbReference type="HAMAP" id="MF_01965">
    <property type="entry name" value="NADHX_dehydratase"/>
    <property type="match status" value="1"/>
</dbReference>
<evidence type="ECO:0000256" key="15">
    <source>
        <dbReference type="ARBA" id="ARBA00048238"/>
    </source>
</evidence>
<dbReference type="CDD" id="cd01171">
    <property type="entry name" value="YXKO-related"/>
    <property type="match status" value="1"/>
</dbReference>
<dbReference type="Pfam" id="PF03853">
    <property type="entry name" value="YjeF_N"/>
    <property type="match status" value="1"/>
</dbReference>
<comment type="catalytic activity">
    <reaction evidence="15 17 19">
        <text>(6S)-NADHX + ADP = AMP + phosphate + NADH + H(+)</text>
        <dbReference type="Rhea" id="RHEA:32223"/>
        <dbReference type="ChEBI" id="CHEBI:15378"/>
        <dbReference type="ChEBI" id="CHEBI:43474"/>
        <dbReference type="ChEBI" id="CHEBI:57945"/>
        <dbReference type="ChEBI" id="CHEBI:64074"/>
        <dbReference type="ChEBI" id="CHEBI:456215"/>
        <dbReference type="ChEBI" id="CHEBI:456216"/>
        <dbReference type="EC" id="4.2.1.136"/>
    </reaction>
</comment>
<feature type="binding site" evidence="18">
    <location>
        <begin position="52"/>
        <end position="56"/>
    </location>
    <ligand>
        <name>(6S)-NADPHX</name>
        <dbReference type="ChEBI" id="CHEBI:64076"/>
    </ligand>
</feature>